<dbReference type="Pfam" id="PF10300">
    <property type="entry name" value="Iml2-TPR_39"/>
    <property type="match status" value="2"/>
</dbReference>
<dbReference type="PANTHER" id="PTHR31859:SF3">
    <property type="entry name" value="TETRATRICOPEPTIDE REPEAT PROTEIN 39A"/>
    <property type="match status" value="1"/>
</dbReference>
<dbReference type="Proteomes" id="UP000007635">
    <property type="component" value="Chromosome VIII"/>
</dbReference>
<evidence type="ECO:0000256" key="2">
    <source>
        <dbReference type="ARBA" id="ARBA00022803"/>
    </source>
</evidence>
<dbReference type="Bgee" id="ENSGACG00000011083">
    <property type="expression patterns" value="Expressed in pharyngeal gill and 5 other cell types or tissues"/>
</dbReference>
<comment type="similarity">
    <text evidence="1">Belongs to the TTC39 family.</text>
</comment>
<dbReference type="SUPFAM" id="SSF48452">
    <property type="entry name" value="TPR-like"/>
    <property type="match status" value="1"/>
</dbReference>
<name>G3PAR9_GASAC</name>
<dbReference type="Ensembl" id="ENSGACT00000014720.2">
    <property type="protein sequence ID" value="ENSGACP00000014693.2"/>
    <property type="gene ID" value="ENSGACG00000011083.2"/>
</dbReference>
<protein>
    <submittedName>
        <fullName evidence="3">Tetratricopeptide repeat domain 39A</fullName>
    </submittedName>
</protein>
<dbReference type="eggNOG" id="KOG3783">
    <property type="taxonomic scope" value="Eukaryota"/>
</dbReference>
<dbReference type="InterPro" id="IPR019412">
    <property type="entry name" value="IML2/TPR_39"/>
</dbReference>
<organism evidence="3 4">
    <name type="scientific">Gasterosteus aculeatus aculeatus</name>
    <name type="common">three-spined stickleback</name>
    <dbReference type="NCBI Taxonomy" id="481459"/>
    <lineage>
        <taxon>Eukaryota</taxon>
        <taxon>Metazoa</taxon>
        <taxon>Chordata</taxon>
        <taxon>Craniata</taxon>
        <taxon>Vertebrata</taxon>
        <taxon>Euteleostomi</taxon>
        <taxon>Actinopterygii</taxon>
        <taxon>Neopterygii</taxon>
        <taxon>Teleostei</taxon>
        <taxon>Neoteleostei</taxon>
        <taxon>Acanthomorphata</taxon>
        <taxon>Eupercaria</taxon>
        <taxon>Perciformes</taxon>
        <taxon>Cottioidei</taxon>
        <taxon>Gasterosteales</taxon>
        <taxon>Gasterosteidae</taxon>
        <taxon>Gasterosteus</taxon>
    </lineage>
</organism>
<keyword evidence="4" id="KW-1185">Reference proteome</keyword>
<reference evidence="3 4" key="1">
    <citation type="journal article" date="2021" name="G3 (Bethesda)">
        <title>Improved contiguity of the threespine stickleback genome using long-read sequencing.</title>
        <authorList>
            <person name="Nath S."/>
            <person name="Shaw D.E."/>
            <person name="White M.A."/>
        </authorList>
    </citation>
    <scope>NUCLEOTIDE SEQUENCE [LARGE SCALE GENOMIC DNA]</scope>
    <source>
        <strain evidence="3 4">Lake Benthic</strain>
    </source>
</reference>
<dbReference type="InterPro" id="IPR011990">
    <property type="entry name" value="TPR-like_helical_dom_sf"/>
</dbReference>
<dbReference type="Gene3D" id="1.25.40.10">
    <property type="entry name" value="Tetratricopeptide repeat domain"/>
    <property type="match status" value="2"/>
</dbReference>
<accession>G3PAR9</accession>
<evidence type="ECO:0000256" key="1">
    <source>
        <dbReference type="ARBA" id="ARBA00006400"/>
    </source>
</evidence>
<dbReference type="GeneTree" id="ENSGT00950000182917"/>
<dbReference type="PANTHER" id="PTHR31859">
    <property type="entry name" value="TETRATRICOPEPTIDE REPEAT PROTEIN 39 FAMILY MEMBER"/>
    <property type="match status" value="1"/>
</dbReference>
<reference evidence="3" key="3">
    <citation type="submission" date="2025-09" db="UniProtKB">
        <authorList>
            <consortium name="Ensembl"/>
        </authorList>
    </citation>
    <scope>IDENTIFICATION</scope>
</reference>
<evidence type="ECO:0000313" key="4">
    <source>
        <dbReference type="Proteomes" id="UP000007635"/>
    </source>
</evidence>
<proteinExistence type="inferred from homology"/>
<reference evidence="3" key="2">
    <citation type="submission" date="2025-08" db="UniProtKB">
        <authorList>
            <consortium name="Ensembl"/>
        </authorList>
    </citation>
    <scope>IDENTIFICATION</scope>
</reference>
<dbReference type="OMA" id="GESHCHF"/>
<dbReference type="AlphaFoldDB" id="G3PAR9"/>
<dbReference type="InParanoid" id="G3PAR9"/>
<evidence type="ECO:0000313" key="3">
    <source>
        <dbReference type="Ensembl" id="ENSGACP00000014693.2"/>
    </source>
</evidence>
<keyword evidence="2" id="KW-0802">TPR repeat</keyword>
<sequence>YSNHPFFLVNLIQRTKDSMYHALTYATILEMQAMMTFDPQHIQIAGNTMKEAQATCQRQRKKSSFSKMSIRTDGTCELHAEVCYAECLLQRAALTFLQVRTTQRAGNLFSSVCPRFSSSYPSCSLVQDENMISFIKGGIKVRNSYQTYKELHTVLHSSGYTQGENHGHFEGGVKLGVGAFNLMISMLPTRTLKLLEFVGFTGNKEFGLQQLQEGSAESTFRSFLCNMLLLCYHTFMSFILGTGEGDVEDAEKLLQPYLEKYPQGSIFLFFAGRIEEIKGNLDAAIKRFEECCEVQQEWKQFHHMCYWELMWCFTYKRHWKMAYFYADLLSKENTWSKATYAYMKAAYLSMLTPDDCLTFGETAFTLFRQVPGLKQKIAGKSLPTEKFAIRKARRYLAESPIALPAPPLEMMYIWNGYTVIGKHKELTEGMLATLSEAQAQLDSTPRSEFTFDDQCLLSLLKGLCLKHLGRHEEAEQYFTLILCNESQIKYDHYLVPNALLEHGLLCLEQGRRAEAIRLLETAKQNYKHYSMESRTHFRIQAALHKAKGAGVNGISVSSSP</sequence>